<protein>
    <submittedName>
        <fullName evidence="3">Chaperone protein dnaj gfa2, mitochondrial</fullName>
    </submittedName>
</protein>
<evidence type="ECO:0000313" key="4">
    <source>
        <dbReference type="Proteomes" id="UP000187609"/>
    </source>
</evidence>
<sequence>MVSSNALRIAHRIARCTFSSGYLLKGGCRGYNTAVYNQTRGLFYLNSNNGGSERRDWLRPGLFKANFGAARSIHGTVKDFYEVLGVNRNATASEIKKAYYGLAKRLHPDMNKDDPDAEKKFQEVQKAYEVLKDEKAREQYDQ</sequence>
<dbReference type="InterPro" id="IPR036869">
    <property type="entry name" value="J_dom_sf"/>
</dbReference>
<feature type="domain" description="J" evidence="2">
    <location>
        <begin position="79"/>
        <end position="142"/>
    </location>
</feature>
<dbReference type="InterPro" id="IPR001623">
    <property type="entry name" value="DnaJ_domain"/>
</dbReference>
<dbReference type="InterPro" id="IPR051938">
    <property type="entry name" value="Apopto_cytoskel_mod"/>
</dbReference>
<dbReference type="InterPro" id="IPR018253">
    <property type="entry name" value="DnaJ_domain_CS"/>
</dbReference>
<evidence type="ECO:0000313" key="3">
    <source>
        <dbReference type="EMBL" id="OIT18922.1"/>
    </source>
</evidence>
<dbReference type="SMR" id="A0A1J6JME3"/>
<dbReference type="PROSITE" id="PS00636">
    <property type="entry name" value="DNAJ_1"/>
    <property type="match status" value="1"/>
</dbReference>
<keyword evidence="1" id="KW-0143">Chaperone</keyword>
<dbReference type="PANTHER" id="PTHR44145">
    <property type="entry name" value="DNAJ HOMOLOG SUBFAMILY A MEMBER 3, MITOCHONDRIAL"/>
    <property type="match status" value="1"/>
</dbReference>
<name>A0A1J6JME3_NICAT</name>
<dbReference type="SUPFAM" id="SSF46565">
    <property type="entry name" value="Chaperone J-domain"/>
    <property type="match status" value="1"/>
</dbReference>
<dbReference type="AlphaFoldDB" id="A0A1J6JME3"/>
<evidence type="ECO:0000256" key="1">
    <source>
        <dbReference type="ARBA" id="ARBA00023186"/>
    </source>
</evidence>
<organism evidence="3 4">
    <name type="scientific">Nicotiana attenuata</name>
    <name type="common">Coyote tobacco</name>
    <dbReference type="NCBI Taxonomy" id="49451"/>
    <lineage>
        <taxon>Eukaryota</taxon>
        <taxon>Viridiplantae</taxon>
        <taxon>Streptophyta</taxon>
        <taxon>Embryophyta</taxon>
        <taxon>Tracheophyta</taxon>
        <taxon>Spermatophyta</taxon>
        <taxon>Magnoliopsida</taxon>
        <taxon>eudicotyledons</taxon>
        <taxon>Gunneridae</taxon>
        <taxon>Pentapetalae</taxon>
        <taxon>asterids</taxon>
        <taxon>lamiids</taxon>
        <taxon>Solanales</taxon>
        <taxon>Solanaceae</taxon>
        <taxon>Nicotianoideae</taxon>
        <taxon>Nicotianeae</taxon>
        <taxon>Nicotiana</taxon>
    </lineage>
</organism>
<dbReference type="PANTHER" id="PTHR44145:SF3">
    <property type="entry name" value="DNAJ HOMOLOG SUBFAMILY A MEMBER 3, MITOCHONDRIAL"/>
    <property type="match status" value="1"/>
</dbReference>
<gene>
    <name evidence="3" type="primary">GFA2_1</name>
    <name evidence="3" type="ORF">A4A49_59716</name>
</gene>
<dbReference type="Gramene" id="OIT18922">
    <property type="protein sequence ID" value="OIT18922"/>
    <property type="gene ID" value="A4A49_59716"/>
</dbReference>
<evidence type="ECO:0000259" key="2">
    <source>
        <dbReference type="PROSITE" id="PS50076"/>
    </source>
</evidence>
<accession>A0A1J6JME3</accession>
<feature type="non-terminal residue" evidence="3">
    <location>
        <position position="142"/>
    </location>
</feature>
<dbReference type="EMBL" id="MJEQ01014026">
    <property type="protein sequence ID" value="OIT18922.1"/>
    <property type="molecule type" value="Genomic_DNA"/>
</dbReference>
<dbReference type="OMA" id="GRNGQWG"/>
<dbReference type="SMART" id="SM00271">
    <property type="entry name" value="DnaJ"/>
    <property type="match status" value="1"/>
</dbReference>
<dbReference type="PROSITE" id="PS50076">
    <property type="entry name" value="DNAJ_2"/>
    <property type="match status" value="1"/>
</dbReference>
<dbReference type="Gene3D" id="1.10.287.110">
    <property type="entry name" value="DnaJ domain"/>
    <property type="match status" value="1"/>
</dbReference>
<dbReference type="STRING" id="49451.A0A1J6JME3"/>
<reference evidence="3" key="1">
    <citation type="submission" date="2016-11" db="EMBL/GenBank/DDBJ databases">
        <title>The genome of Nicotiana attenuata.</title>
        <authorList>
            <person name="Xu S."/>
            <person name="Brockmoeller T."/>
            <person name="Gaquerel E."/>
            <person name="Navarro A."/>
            <person name="Kuhl H."/>
            <person name="Gase K."/>
            <person name="Ling Z."/>
            <person name="Zhou W."/>
            <person name="Kreitzer C."/>
            <person name="Stanke M."/>
            <person name="Tang H."/>
            <person name="Lyons E."/>
            <person name="Pandey P."/>
            <person name="Pandey S.P."/>
            <person name="Timmermann B."/>
            <person name="Baldwin I.T."/>
        </authorList>
    </citation>
    <scope>NUCLEOTIDE SEQUENCE [LARGE SCALE GENOMIC DNA]</scope>
    <source>
        <strain evidence="3">UT</strain>
    </source>
</reference>
<proteinExistence type="predicted"/>
<dbReference type="Pfam" id="PF00226">
    <property type="entry name" value="DnaJ"/>
    <property type="match status" value="1"/>
</dbReference>
<dbReference type="PRINTS" id="PR00625">
    <property type="entry name" value="JDOMAIN"/>
</dbReference>
<dbReference type="Proteomes" id="UP000187609">
    <property type="component" value="Unassembled WGS sequence"/>
</dbReference>
<keyword evidence="4" id="KW-1185">Reference proteome</keyword>
<dbReference type="CDD" id="cd06257">
    <property type="entry name" value="DnaJ"/>
    <property type="match status" value="1"/>
</dbReference>
<comment type="caution">
    <text evidence="3">The sequence shown here is derived from an EMBL/GenBank/DDBJ whole genome shotgun (WGS) entry which is preliminary data.</text>
</comment>